<dbReference type="GO" id="GO:0046872">
    <property type="term" value="F:metal ion binding"/>
    <property type="evidence" value="ECO:0007669"/>
    <property type="project" value="UniProtKB-KW"/>
</dbReference>
<dbReference type="GO" id="GO:0051539">
    <property type="term" value="F:4 iron, 4 sulfur cluster binding"/>
    <property type="evidence" value="ECO:0007669"/>
    <property type="project" value="UniProtKB-KW"/>
</dbReference>
<evidence type="ECO:0000313" key="8">
    <source>
        <dbReference type="EMBL" id="MPM12101.1"/>
    </source>
</evidence>
<feature type="domain" description="S1 motif" evidence="7">
    <location>
        <begin position="480"/>
        <end position="548"/>
    </location>
</feature>
<dbReference type="GO" id="GO:0005737">
    <property type="term" value="C:cytoplasm"/>
    <property type="evidence" value="ECO:0007669"/>
    <property type="project" value="UniProtKB-ARBA"/>
</dbReference>
<keyword evidence="2" id="KW-0004">4Fe-4S</keyword>
<dbReference type="Pfam" id="PF00575">
    <property type="entry name" value="S1"/>
    <property type="match status" value="4"/>
</dbReference>
<keyword evidence="8" id="KW-0560">Oxidoreductase</keyword>
<evidence type="ECO:0000256" key="6">
    <source>
        <dbReference type="SAM" id="MobiDB-lite"/>
    </source>
</evidence>
<feature type="domain" description="S1 motif" evidence="7">
    <location>
        <begin position="306"/>
        <end position="375"/>
    </location>
</feature>
<dbReference type="EC" id="1.17.7.4" evidence="8"/>
<keyword evidence="5" id="KW-0411">Iron-sulfur</keyword>
<dbReference type="InterPro" id="IPR003029">
    <property type="entry name" value="S1_domain"/>
</dbReference>
<feature type="domain" description="S1 motif" evidence="7">
    <location>
        <begin position="393"/>
        <end position="459"/>
    </location>
</feature>
<dbReference type="PANTHER" id="PTHR30426:SF0">
    <property type="entry name" value="4-HYDROXY-3-METHYLBUT-2-ENYL DIPHOSPHATE REDUCTASE"/>
    <property type="match status" value="1"/>
</dbReference>
<dbReference type="GO" id="GO:0019288">
    <property type="term" value="P:isopentenyl diphosphate biosynthetic process, methylerythritol 4-phosphate pathway"/>
    <property type="evidence" value="ECO:0007669"/>
    <property type="project" value="InterPro"/>
</dbReference>
<feature type="domain" description="S1 motif" evidence="7">
    <location>
        <begin position="565"/>
        <end position="634"/>
    </location>
</feature>
<dbReference type="NCBIfam" id="TIGR00216">
    <property type="entry name" value="ispH_lytB"/>
    <property type="match status" value="1"/>
</dbReference>
<proteinExistence type="inferred from homology"/>
<dbReference type="CDD" id="cd05688">
    <property type="entry name" value="S1_RPS1_repeat_ec3"/>
    <property type="match status" value="1"/>
</dbReference>
<sequence length="652" mass="71623">MEIILAKSAGFCFGVNRAIESCYKEIEKGGKIYTYGPLIHNKNVNADLAEKGVKSVDSLEGCEDGTVIIRSHGVGKSVYDELDERIINYVDGTCPFVKKIHKIVSDRKKEGFNIIIIGDRKHPEVMGINGWCDNSAVIVDNAEEARELVLEPDKKYAVVVQTTFRESKYSDIFNVLKEKSENIKAYNTICSATEERQKEAVNISQIVDKMLVIGDKGSSNTQKLFEICEKNCRNTSYIETINDLVLNNYKFNDRIGITAGASTPPAIIKEVITTMSEMDGVKNTMEGEELTFEQMLNESFVTLHTGDVVKGTVISTAGEEVSVNLGYKSDGVIPRGEFSSDTTVVPSKTVQAGDEIEVFVVRVNDGDGNVLLSKRKVESQKGMEDIEKAYEDKAVVTGKVTEIVKGGLIAVVNGIRVFIPSSQVSGRFVEDLSVYKGKDLSFNIIELDRSKRRIIGGRKALVAKEAEKKKTAVFENLETGKKIIGKVSRLTDFGAFVDLGGVDGLIHISEMSWGRILNPKEVLSEGDTVEVVVLDVDKEKSKISLSLKDVQPNPWSLAAEKYAVGAVVEGKVVRMVPFGAFIELEPGVDGLVHISQIANKRVEKPEDELTIGEIIKVKVIDVNAEQKKISLSKKDAEAPIEEAPVEEAVTEE</sequence>
<feature type="region of interest" description="Disordered" evidence="6">
    <location>
        <begin position="631"/>
        <end position="652"/>
    </location>
</feature>
<dbReference type="EMBL" id="VSSQ01001921">
    <property type="protein sequence ID" value="MPM12101.1"/>
    <property type="molecule type" value="Genomic_DNA"/>
</dbReference>
<dbReference type="CDD" id="cd04465">
    <property type="entry name" value="S1_RPS1_repeat_ec2_hs2"/>
    <property type="match status" value="1"/>
</dbReference>
<feature type="compositionally biased region" description="Acidic residues" evidence="6">
    <location>
        <begin position="638"/>
        <end position="652"/>
    </location>
</feature>
<dbReference type="Gene3D" id="3.40.1010.20">
    <property type="entry name" value="4-hydroxy-3-methylbut-2-enyl diphosphate reductase, catalytic domain"/>
    <property type="match status" value="2"/>
</dbReference>
<evidence type="ECO:0000256" key="2">
    <source>
        <dbReference type="ARBA" id="ARBA00022485"/>
    </source>
</evidence>
<dbReference type="CDD" id="cd13944">
    <property type="entry name" value="lytB_ispH"/>
    <property type="match status" value="1"/>
</dbReference>
<evidence type="ECO:0000256" key="4">
    <source>
        <dbReference type="ARBA" id="ARBA00023004"/>
    </source>
</evidence>
<dbReference type="FunFam" id="2.40.50.140:FF:000051">
    <property type="entry name" value="RNA-binding transcriptional accessory protein"/>
    <property type="match status" value="2"/>
</dbReference>
<dbReference type="GO" id="GO:0051745">
    <property type="term" value="F:4-hydroxy-3-methylbut-2-enyl diphosphate reductase activity"/>
    <property type="evidence" value="ECO:0007669"/>
    <property type="project" value="UniProtKB-EC"/>
</dbReference>
<dbReference type="InterPro" id="IPR035104">
    <property type="entry name" value="Ribosomal_protein_S1-like"/>
</dbReference>
<comment type="caution">
    <text evidence="8">The sequence shown here is derived from an EMBL/GenBank/DDBJ whole genome shotgun (WGS) entry which is preliminary data.</text>
</comment>
<dbReference type="GO" id="GO:0003729">
    <property type="term" value="F:mRNA binding"/>
    <property type="evidence" value="ECO:0007669"/>
    <property type="project" value="UniProtKB-ARBA"/>
</dbReference>
<name>A0A644X8F9_9ZZZZ</name>
<dbReference type="AlphaFoldDB" id="A0A644X8F9"/>
<dbReference type="NCBIfam" id="NF005208">
    <property type="entry name" value="PRK06676.1"/>
    <property type="match status" value="1"/>
</dbReference>
<accession>A0A644X8F9</accession>
<dbReference type="PANTHER" id="PTHR30426">
    <property type="entry name" value="4-HYDROXY-3-METHYLBUT-2-ENYL DIPHOSPHATE REDUCTASE"/>
    <property type="match status" value="1"/>
</dbReference>
<evidence type="ECO:0000259" key="7">
    <source>
        <dbReference type="PROSITE" id="PS50126"/>
    </source>
</evidence>
<dbReference type="PRINTS" id="PR00681">
    <property type="entry name" value="RIBOSOMALS1"/>
</dbReference>
<dbReference type="HAMAP" id="MF_00191">
    <property type="entry name" value="IspH"/>
    <property type="match status" value="1"/>
</dbReference>
<gene>
    <name evidence="8" type="primary">ispH_18</name>
    <name evidence="8" type="ORF">SDC9_58452</name>
</gene>
<evidence type="ECO:0000256" key="1">
    <source>
        <dbReference type="ARBA" id="ARBA00001966"/>
    </source>
</evidence>
<dbReference type="Gene3D" id="2.40.50.140">
    <property type="entry name" value="Nucleic acid-binding proteins"/>
    <property type="match status" value="4"/>
</dbReference>
<dbReference type="SMART" id="SM00316">
    <property type="entry name" value="S1"/>
    <property type="match status" value="4"/>
</dbReference>
<reference evidence="8" key="1">
    <citation type="submission" date="2019-08" db="EMBL/GenBank/DDBJ databases">
        <authorList>
            <person name="Kucharzyk K."/>
            <person name="Murdoch R.W."/>
            <person name="Higgins S."/>
            <person name="Loffler F."/>
        </authorList>
    </citation>
    <scope>NUCLEOTIDE SEQUENCE</scope>
</reference>
<dbReference type="GO" id="GO:0050992">
    <property type="term" value="P:dimethylallyl diphosphate biosynthetic process"/>
    <property type="evidence" value="ECO:0007669"/>
    <property type="project" value="InterPro"/>
</dbReference>
<dbReference type="CDD" id="cd05687">
    <property type="entry name" value="S1_RPS1_repeat_ec1_hs1"/>
    <property type="match status" value="1"/>
</dbReference>
<comment type="cofactor">
    <cofactor evidence="1">
        <name>[4Fe-4S] cluster</name>
        <dbReference type="ChEBI" id="CHEBI:49883"/>
    </cofactor>
</comment>
<dbReference type="InterPro" id="IPR003451">
    <property type="entry name" value="LytB/IspH"/>
</dbReference>
<dbReference type="InterPro" id="IPR012340">
    <property type="entry name" value="NA-bd_OB-fold"/>
</dbReference>
<evidence type="ECO:0000256" key="3">
    <source>
        <dbReference type="ARBA" id="ARBA00022723"/>
    </source>
</evidence>
<dbReference type="NCBIfam" id="NF000907">
    <property type="entry name" value="PRK00087.1"/>
    <property type="match status" value="1"/>
</dbReference>
<dbReference type="Pfam" id="PF02401">
    <property type="entry name" value="LYTB"/>
    <property type="match status" value="1"/>
</dbReference>
<dbReference type="SUPFAM" id="SSF50249">
    <property type="entry name" value="Nucleic acid-binding proteins"/>
    <property type="match status" value="4"/>
</dbReference>
<keyword evidence="3" id="KW-0479">Metal-binding</keyword>
<keyword evidence="4" id="KW-0408">Iron</keyword>
<dbReference type="PROSITE" id="PS50126">
    <property type="entry name" value="S1"/>
    <property type="match status" value="4"/>
</dbReference>
<organism evidence="8">
    <name type="scientific">bioreactor metagenome</name>
    <dbReference type="NCBI Taxonomy" id="1076179"/>
    <lineage>
        <taxon>unclassified sequences</taxon>
        <taxon>metagenomes</taxon>
        <taxon>ecological metagenomes</taxon>
    </lineage>
</organism>
<evidence type="ECO:0000256" key="5">
    <source>
        <dbReference type="ARBA" id="ARBA00023014"/>
    </source>
</evidence>
<protein>
    <submittedName>
        <fullName evidence="8">4-hydroxy-3-methylbut-2-enyl diphosphate reductase</fullName>
        <ecNumber evidence="8">1.17.7.4</ecNumber>
    </submittedName>
</protein>
<dbReference type="Gene3D" id="3.40.50.11270">
    <property type="match status" value="1"/>
</dbReference>